<dbReference type="Gene3D" id="1.10.540.10">
    <property type="entry name" value="Acyl-CoA dehydrogenase/oxidase, N-terminal domain"/>
    <property type="match status" value="1"/>
</dbReference>
<dbReference type="Pfam" id="PF02771">
    <property type="entry name" value="Acyl-CoA_dh_N"/>
    <property type="match status" value="1"/>
</dbReference>
<dbReference type="Proteomes" id="UP000331127">
    <property type="component" value="Unassembled WGS sequence"/>
</dbReference>
<evidence type="ECO:0000259" key="9">
    <source>
        <dbReference type="Pfam" id="PF02771"/>
    </source>
</evidence>
<dbReference type="AlphaFoldDB" id="A0A5M3WRK2"/>
<dbReference type="EMBL" id="BLAE01000015">
    <property type="protein sequence ID" value="GES09373.1"/>
    <property type="molecule type" value="Genomic_DNA"/>
</dbReference>
<dbReference type="Pfam" id="PF00441">
    <property type="entry name" value="Acyl-CoA_dh_1"/>
    <property type="match status" value="1"/>
</dbReference>
<dbReference type="InterPro" id="IPR052161">
    <property type="entry name" value="Mycobact_Acyl-CoA_DH"/>
</dbReference>
<dbReference type="GO" id="GO:0016627">
    <property type="term" value="F:oxidoreductase activity, acting on the CH-CH group of donors"/>
    <property type="evidence" value="ECO:0007669"/>
    <property type="project" value="InterPro"/>
</dbReference>
<dbReference type="InterPro" id="IPR009100">
    <property type="entry name" value="AcylCoA_DH/oxidase_NM_dom_sf"/>
</dbReference>
<evidence type="ECO:0000313" key="10">
    <source>
        <dbReference type="EMBL" id="GES09373.1"/>
    </source>
</evidence>
<dbReference type="Gene3D" id="2.40.110.10">
    <property type="entry name" value="Butyryl-CoA Dehydrogenase, subunit A, domain 2"/>
    <property type="match status" value="1"/>
</dbReference>
<dbReference type="Gene3D" id="1.20.140.10">
    <property type="entry name" value="Butyryl-CoA Dehydrogenase, subunit A, domain 3"/>
    <property type="match status" value="1"/>
</dbReference>
<dbReference type="PANTHER" id="PTHR43292:SF3">
    <property type="entry name" value="ACYL-COA DEHYDROGENASE FADE29"/>
    <property type="match status" value="1"/>
</dbReference>
<feature type="domain" description="Acyl-CoA dehydrogenase/oxidase N-terminal" evidence="9">
    <location>
        <begin position="46"/>
        <end position="129"/>
    </location>
</feature>
<evidence type="ECO:0000256" key="4">
    <source>
        <dbReference type="ARBA" id="ARBA00022827"/>
    </source>
</evidence>
<evidence type="ECO:0000256" key="1">
    <source>
        <dbReference type="ARBA" id="ARBA00001974"/>
    </source>
</evidence>
<dbReference type="InterPro" id="IPR006091">
    <property type="entry name" value="Acyl-CoA_Oxase/DH_mid-dom"/>
</dbReference>
<dbReference type="FunFam" id="2.40.110.10:FF:000011">
    <property type="entry name" value="Acyl-CoA dehydrogenase FadE34"/>
    <property type="match status" value="1"/>
</dbReference>
<evidence type="ECO:0000259" key="7">
    <source>
        <dbReference type="Pfam" id="PF00441"/>
    </source>
</evidence>
<dbReference type="InterPro" id="IPR013786">
    <property type="entry name" value="AcylCoA_DH/ox_N"/>
</dbReference>
<name>A0A5M3WRK2_9ACTN</name>
<protein>
    <submittedName>
        <fullName evidence="10">Acyl-CoA dehydrogenase</fullName>
    </submittedName>
</protein>
<dbReference type="InterPro" id="IPR037069">
    <property type="entry name" value="AcylCoA_DH/ox_N_sf"/>
</dbReference>
<evidence type="ECO:0000259" key="8">
    <source>
        <dbReference type="Pfam" id="PF02770"/>
    </source>
</evidence>
<comment type="cofactor">
    <cofactor evidence="1 6">
        <name>FAD</name>
        <dbReference type="ChEBI" id="CHEBI:57692"/>
    </cofactor>
</comment>
<reference evidence="10 11" key="1">
    <citation type="submission" date="2019-10" db="EMBL/GenBank/DDBJ databases">
        <title>Whole genome shotgun sequence of Acrocarpospora macrocephala NBRC 16266.</title>
        <authorList>
            <person name="Ichikawa N."/>
            <person name="Kimura A."/>
            <person name="Kitahashi Y."/>
            <person name="Komaki H."/>
            <person name="Oguchi A."/>
        </authorList>
    </citation>
    <scope>NUCLEOTIDE SEQUENCE [LARGE SCALE GENOMIC DNA]</scope>
    <source>
        <strain evidence="10 11">NBRC 16266</strain>
    </source>
</reference>
<dbReference type="InterPro" id="IPR009075">
    <property type="entry name" value="AcylCo_DH/oxidase_C"/>
</dbReference>
<keyword evidence="4 6" id="KW-0274">FAD</keyword>
<dbReference type="GO" id="GO:0050660">
    <property type="term" value="F:flavin adenine dinucleotide binding"/>
    <property type="evidence" value="ECO:0007669"/>
    <property type="project" value="InterPro"/>
</dbReference>
<evidence type="ECO:0000256" key="6">
    <source>
        <dbReference type="RuleBase" id="RU362125"/>
    </source>
</evidence>
<accession>A0A5M3WRK2</accession>
<dbReference type="OrthoDB" id="3778631at2"/>
<comment type="caution">
    <text evidence="10">The sequence shown here is derived from an EMBL/GenBank/DDBJ whole genome shotgun (WGS) entry which is preliminary data.</text>
</comment>
<dbReference type="PANTHER" id="PTHR43292">
    <property type="entry name" value="ACYL-COA DEHYDROGENASE"/>
    <property type="match status" value="1"/>
</dbReference>
<evidence type="ECO:0000313" key="11">
    <source>
        <dbReference type="Proteomes" id="UP000331127"/>
    </source>
</evidence>
<dbReference type="Pfam" id="PF02770">
    <property type="entry name" value="Acyl-CoA_dh_M"/>
    <property type="match status" value="1"/>
</dbReference>
<organism evidence="10 11">
    <name type="scientific">Acrocarpospora macrocephala</name>
    <dbReference type="NCBI Taxonomy" id="150177"/>
    <lineage>
        <taxon>Bacteria</taxon>
        <taxon>Bacillati</taxon>
        <taxon>Actinomycetota</taxon>
        <taxon>Actinomycetes</taxon>
        <taxon>Streptosporangiales</taxon>
        <taxon>Streptosporangiaceae</taxon>
        <taxon>Acrocarpospora</taxon>
    </lineage>
</organism>
<dbReference type="SUPFAM" id="SSF47203">
    <property type="entry name" value="Acyl-CoA dehydrogenase C-terminal domain-like"/>
    <property type="match status" value="1"/>
</dbReference>
<dbReference type="RefSeq" id="WP_155354916.1">
    <property type="nucleotide sequence ID" value="NZ_BAAAHL010000069.1"/>
</dbReference>
<evidence type="ECO:0000256" key="2">
    <source>
        <dbReference type="ARBA" id="ARBA00009347"/>
    </source>
</evidence>
<keyword evidence="5 6" id="KW-0560">Oxidoreductase</keyword>
<sequence length="420" mass="45396">MDSEDPDLREYRSNARAWLTGNLARRATGGRSPIVRSETRSAEDIARNRALQRVLFEGGYAGITFPKEYGGQGLTPAYERAFRAEAAEFVLPDLGGAGAMTMTAIAQSMLAHASPAFLRRHIPKMLSGEEVWCQFYSEPEAGSDLAGIRTTAKRDGDRWVINGSKIWTTGAYYSDWAMCLARTDWNVPKHQGLTWFVIPTDAAGVTIQKITQIDGNAGFCQEFLDDVIVTDDDMLGELGQGWTVAQTMLVYERGGGTPMAGLTASGRPELAPDLVALARAVDRTGDPLVRQLIARAHTIDVALSCLGERIRARLAGSDTPNPAVAGYAKLASGTFAPVRARIAAEIGGAAAVLWPGDEDTSDVAMNYLNGRMVAIASGTNEMQRNGIGERVLGLPREPSFDQAKPFAEVVRAAHTWNHRV</sequence>
<dbReference type="InterPro" id="IPR036250">
    <property type="entry name" value="AcylCo_DH-like_C"/>
</dbReference>
<proteinExistence type="inferred from homology"/>
<comment type="similarity">
    <text evidence="2 6">Belongs to the acyl-CoA dehydrogenase family.</text>
</comment>
<dbReference type="InterPro" id="IPR046373">
    <property type="entry name" value="Acyl-CoA_Oxase/DH_mid-dom_sf"/>
</dbReference>
<keyword evidence="3 6" id="KW-0285">Flavoprotein</keyword>
<evidence type="ECO:0000256" key="3">
    <source>
        <dbReference type="ARBA" id="ARBA00022630"/>
    </source>
</evidence>
<feature type="domain" description="Acyl-CoA oxidase/dehydrogenase middle" evidence="8">
    <location>
        <begin position="133"/>
        <end position="218"/>
    </location>
</feature>
<dbReference type="GO" id="GO:0005886">
    <property type="term" value="C:plasma membrane"/>
    <property type="evidence" value="ECO:0007669"/>
    <property type="project" value="TreeGrafter"/>
</dbReference>
<keyword evidence="11" id="KW-1185">Reference proteome</keyword>
<evidence type="ECO:0000256" key="5">
    <source>
        <dbReference type="ARBA" id="ARBA00023002"/>
    </source>
</evidence>
<gene>
    <name evidence="10" type="ORF">Amac_029690</name>
</gene>
<dbReference type="SUPFAM" id="SSF56645">
    <property type="entry name" value="Acyl-CoA dehydrogenase NM domain-like"/>
    <property type="match status" value="1"/>
</dbReference>
<feature type="domain" description="Acyl-CoA dehydrogenase/oxidase C-terminal" evidence="7">
    <location>
        <begin position="239"/>
        <end position="392"/>
    </location>
</feature>